<dbReference type="InterPro" id="IPR012334">
    <property type="entry name" value="Pectin_lyas_fold"/>
</dbReference>
<name>X1AXK7_9ZZZZ</name>
<organism evidence="2">
    <name type="scientific">marine sediment metagenome</name>
    <dbReference type="NCBI Taxonomy" id="412755"/>
    <lineage>
        <taxon>unclassified sequences</taxon>
        <taxon>metagenomes</taxon>
        <taxon>ecological metagenomes</taxon>
    </lineage>
</organism>
<accession>X1AXK7</accession>
<feature type="domain" description="Right handed beta helix" evidence="1">
    <location>
        <begin position="103"/>
        <end position="269"/>
    </location>
</feature>
<feature type="non-terminal residue" evidence="2">
    <location>
        <position position="282"/>
    </location>
</feature>
<evidence type="ECO:0000313" key="2">
    <source>
        <dbReference type="EMBL" id="GAG76883.1"/>
    </source>
</evidence>
<dbReference type="InterPro" id="IPR011050">
    <property type="entry name" value="Pectin_lyase_fold/virulence"/>
</dbReference>
<dbReference type="SUPFAM" id="SSF51126">
    <property type="entry name" value="Pectin lyase-like"/>
    <property type="match status" value="1"/>
</dbReference>
<dbReference type="EMBL" id="BART01012094">
    <property type="protein sequence ID" value="GAG76883.1"/>
    <property type="molecule type" value="Genomic_DNA"/>
</dbReference>
<comment type="caution">
    <text evidence="2">The sequence shown here is derived from an EMBL/GenBank/DDBJ whole genome shotgun (WGS) entry which is preliminary data.</text>
</comment>
<reference evidence="2" key="1">
    <citation type="journal article" date="2014" name="Front. Microbiol.">
        <title>High frequency of phylogenetically diverse reductive dehalogenase-homologous genes in deep subseafloor sedimentary metagenomes.</title>
        <authorList>
            <person name="Kawai M."/>
            <person name="Futagami T."/>
            <person name="Toyoda A."/>
            <person name="Takaki Y."/>
            <person name="Nishi S."/>
            <person name="Hori S."/>
            <person name="Arai W."/>
            <person name="Tsubouchi T."/>
            <person name="Morono Y."/>
            <person name="Uchiyama I."/>
            <person name="Ito T."/>
            <person name="Fujiyama A."/>
            <person name="Inagaki F."/>
            <person name="Takami H."/>
        </authorList>
    </citation>
    <scope>NUCLEOTIDE SEQUENCE</scope>
    <source>
        <strain evidence="2">Expedition CK06-06</strain>
    </source>
</reference>
<dbReference type="Gene3D" id="2.160.20.10">
    <property type="entry name" value="Single-stranded right-handed beta-helix, Pectin lyase-like"/>
    <property type="match status" value="1"/>
</dbReference>
<feature type="non-terminal residue" evidence="2">
    <location>
        <position position="1"/>
    </location>
</feature>
<sequence>ENVTIDKSLTLSGAQAGVDPRPSVGGRTGDEAVIDGGGSSCITVTADDVVIDGFTLTNAGDSEFEDSMFRPPLFRPGHGCVSILPSHERISVRNNALLQSGYGVWIDDHSQYVLVETNVMSDCDYGVYVRYCEYGEVAPTITKNDFYDDIYGIYARYIQLGSSQVFITENYFEGRGDVHYPFKAAYGIYAREASIHVKDNKFVKCGMCGMDSYTHGGAIAGVSSMSASGWKDIKRSVIEDNVIIAGDGSAIEGYFCNFLVRNNEITQLAGGYDCALWIRGGT</sequence>
<dbReference type="SMART" id="SM00710">
    <property type="entry name" value="PbH1"/>
    <property type="match status" value="5"/>
</dbReference>
<dbReference type="Pfam" id="PF13229">
    <property type="entry name" value="Beta_helix"/>
    <property type="match status" value="1"/>
</dbReference>
<dbReference type="InterPro" id="IPR039448">
    <property type="entry name" value="Beta_helix"/>
</dbReference>
<dbReference type="AlphaFoldDB" id="X1AXK7"/>
<dbReference type="InterPro" id="IPR006626">
    <property type="entry name" value="PbH1"/>
</dbReference>
<evidence type="ECO:0000259" key="1">
    <source>
        <dbReference type="Pfam" id="PF13229"/>
    </source>
</evidence>
<protein>
    <recommendedName>
        <fullName evidence="1">Right handed beta helix domain-containing protein</fullName>
    </recommendedName>
</protein>
<gene>
    <name evidence="2" type="ORF">S01H4_25422</name>
</gene>
<proteinExistence type="predicted"/>